<dbReference type="AlphaFoldDB" id="A0A699XF89"/>
<feature type="non-terminal residue" evidence="2">
    <location>
        <position position="1"/>
    </location>
</feature>
<accession>A0A699XF89</accession>
<evidence type="ECO:0000313" key="2">
    <source>
        <dbReference type="EMBL" id="GFD56546.1"/>
    </source>
</evidence>
<protein>
    <submittedName>
        <fullName evidence="2">Uncharacterized protein</fullName>
    </submittedName>
</protein>
<proteinExistence type="predicted"/>
<sequence length="78" mass="9107">LRRDAPAHRLLHLQKRPPADPGVLRHRDRAARRPERWPWHRPRGARSAAGRQVWPDLLPAEQLFVGQVEIDVSVLHHQ</sequence>
<name>A0A699XF89_TANCI</name>
<comment type="caution">
    <text evidence="2">The sequence shown here is derived from an EMBL/GenBank/DDBJ whole genome shotgun (WGS) entry which is preliminary data.</text>
</comment>
<organism evidence="2">
    <name type="scientific">Tanacetum cinerariifolium</name>
    <name type="common">Dalmatian daisy</name>
    <name type="synonym">Chrysanthemum cinerariifolium</name>
    <dbReference type="NCBI Taxonomy" id="118510"/>
    <lineage>
        <taxon>Eukaryota</taxon>
        <taxon>Viridiplantae</taxon>
        <taxon>Streptophyta</taxon>
        <taxon>Embryophyta</taxon>
        <taxon>Tracheophyta</taxon>
        <taxon>Spermatophyta</taxon>
        <taxon>Magnoliopsida</taxon>
        <taxon>eudicotyledons</taxon>
        <taxon>Gunneridae</taxon>
        <taxon>Pentapetalae</taxon>
        <taxon>asterids</taxon>
        <taxon>campanulids</taxon>
        <taxon>Asterales</taxon>
        <taxon>Asteraceae</taxon>
        <taxon>Asteroideae</taxon>
        <taxon>Anthemideae</taxon>
        <taxon>Anthemidinae</taxon>
        <taxon>Tanacetum</taxon>
    </lineage>
</organism>
<evidence type="ECO:0000256" key="1">
    <source>
        <dbReference type="SAM" id="MobiDB-lite"/>
    </source>
</evidence>
<dbReference type="EMBL" id="BKCJ011830752">
    <property type="protein sequence ID" value="GFD56546.1"/>
    <property type="molecule type" value="Genomic_DNA"/>
</dbReference>
<gene>
    <name evidence="2" type="ORF">Tci_928515</name>
</gene>
<feature type="region of interest" description="Disordered" evidence="1">
    <location>
        <begin position="16"/>
        <end position="45"/>
    </location>
</feature>
<reference evidence="2" key="1">
    <citation type="journal article" date="2019" name="Sci. Rep.">
        <title>Draft genome of Tanacetum cinerariifolium, the natural source of mosquito coil.</title>
        <authorList>
            <person name="Yamashiro T."/>
            <person name="Shiraishi A."/>
            <person name="Satake H."/>
            <person name="Nakayama K."/>
        </authorList>
    </citation>
    <scope>NUCLEOTIDE SEQUENCE</scope>
</reference>